<dbReference type="EMBL" id="MT143248">
    <property type="protein sequence ID" value="QJA94632.1"/>
    <property type="molecule type" value="Genomic_DNA"/>
</dbReference>
<accession>A0A6M3LLW3</accession>
<dbReference type="AlphaFoldDB" id="A0A6M3LLW3"/>
<proteinExistence type="predicted"/>
<sequence>MPKFSDPFKDGRFLSCVERWHILRQGIDISKFQHPDTYHKKPLFCALMFCAFQGQRWPLRDYLAGKQTGSLRTAMRSARDWLQDNNLFLYAKGEIDPDLDPEDLIDYEAAEKILWDAGVKRLRDARQ</sequence>
<evidence type="ECO:0000313" key="1">
    <source>
        <dbReference type="EMBL" id="QJA94632.1"/>
    </source>
</evidence>
<gene>
    <name evidence="1" type="ORF">MM415B03801_0001</name>
</gene>
<name>A0A6M3LLW3_9ZZZZ</name>
<reference evidence="1" key="1">
    <citation type="submission" date="2020-03" db="EMBL/GenBank/DDBJ databases">
        <title>The deep terrestrial virosphere.</title>
        <authorList>
            <person name="Holmfeldt K."/>
            <person name="Nilsson E."/>
            <person name="Simone D."/>
            <person name="Lopez-Fernandez M."/>
            <person name="Wu X."/>
            <person name="de Brujin I."/>
            <person name="Lundin D."/>
            <person name="Andersson A."/>
            <person name="Bertilsson S."/>
            <person name="Dopson M."/>
        </authorList>
    </citation>
    <scope>NUCLEOTIDE SEQUENCE</scope>
    <source>
        <strain evidence="1">MM415B03801</strain>
    </source>
</reference>
<organism evidence="1">
    <name type="scientific">viral metagenome</name>
    <dbReference type="NCBI Taxonomy" id="1070528"/>
    <lineage>
        <taxon>unclassified sequences</taxon>
        <taxon>metagenomes</taxon>
        <taxon>organismal metagenomes</taxon>
    </lineage>
</organism>
<protein>
    <submittedName>
        <fullName evidence="1">Uncharacterized protein</fullName>
    </submittedName>
</protein>